<keyword evidence="1" id="KW-0175">Coiled coil</keyword>
<reference evidence="2 3" key="1">
    <citation type="journal article" date="2012" name="Genome Biol.">
        <title>Genome and low-iron response of an oceanic diatom adapted to chronic iron limitation.</title>
        <authorList>
            <person name="Lommer M."/>
            <person name="Specht M."/>
            <person name="Roy A.S."/>
            <person name="Kraemer L."/>
            <person name="Andreson R."/>
            <person name="Gutowska M.A."/>
            <person name="Wolf J."/>
            <person name="Bergner S.V."/>
            <person name="Schilhabel M.B."/>
            <person name="Klostermeier U.C."/>
            <person name="Beiko R.G."/>
            <person name="Rosenstiel P."/>
            <person name="Hippler M."/>
            <person name="Laroche J."/>
        </authorList>
    </citation>
    <scope>NUCLEOTIDE SEQUENCE [LARGE SCALE GENOMIC DNA]</scope>
    <source>
        <strain evidence="2 3">CCMP1005</strain>
    </source>
</reference>
<comment type="caution">
    <text evidence="2">The sequence shown here is derived from an EMBL/GenBank/DDBJ whole genome shotgun (WGS) entry which is preliminary data.</text>
</comment>
<gene>
    <name evidence="2" type="ORF">THAOC_09607</name>
</gene>
<evidence type="ECO:0000313" key="2">
    <source>
        <dbReference type="EMBL" id="EJK69167.1"/>
    </source>
</evidence>
<dbReference type="InterPro" id="IPR013320">
    <property type="entry name" value="ConA-like_dom_sf"/>
</dbReference>
<dbReference type="EMBL" id="AGNL01010389">
    <property type="protein sequence ID" value="EJK69167.1"/>
    <property type="molecule type" value="Genomic_DNA"/>
</dbReference>
<name>K0TF78_THAOC</name>
<evidence type="ECO:0000313" key="3">
    <source>
        <dbReference type="Proteomes" id="UP000266841"/>
    </source>
</evidence>
<sequence>TLGKIPRSFLAKTSELIDEIKYAAENQADALEAFEDHYKKDPLGSFVSLTKAASPLTDKFVSIEGHEFESDWSPESMDNVGDTLPTNPDAIAIAPTLMRDAVEGAQSFVRLLEDVQEVLSIPAEIESGRKLKDVVKGSKLFGSIFELNGADVDGDEEDAFSAPTGSPIHFGTYDSFEHVHDGFESLNTASSPHVNTRGLFKDLRRKQMRKVSRAIHGHRGYTGRKRRHLRRVESNGFCPEKCSHDDDACRCRKLAKCAGDLTSYDLAVMFGQDRISDSDYDEEKFGVFDSEEIQLFSAGDGLPRKALAIKNKAEELLQSEDYSDTSGKCSDLLSEFYTLDSAIDKSESRQLTVDQVCDSVDTFTKLRMSQIVRHYDRAEEIAGPFVENKQKAIIGEYEKMDIPSIADYSARGSEQTDVVFRLQKGPQELYLKVLQSGWDGYECGSQGGPVKFEPWNQNEVDRFKWKVFRDATYYNKIQIRSVHCDIYSRAKRWKEEWFHFDLATNSNWNGEQELKLFTVKSMQSNTRRYWFKAESKNGMRLRLYHDNSKTVIIGHANMPKLVTKNSNNPGDILFPNLAHRYYLASCASASSKTVTGLEGKCNAHYLSNWNDRKQYFHEAAHPICEPIWTFCRNSLTAYLDELRLNWEDSVGYSPGSYDHPNTDVPSIAPTAADTSFKISADKIGDFGMGDFSIEMEFKGMDRPLSDDGLDDGALFVRAQAPHPYTGPTVFIKEDGEIYFRVSPSMELRTPAGTLESPRSSAKWRHLKFSRRGNVLTVSVDGNEVTKTTSFYDRLPSETGTYPLVIRGNHVNHSYQSLFVDVRNIKLSPAPGAVNSSEFCADPCVLNIRRLTSRPDSVQCNSVSYKTCSDFAVAFDAIYQHRDMNIYPDGNPMLRDPDAELNATMSANHILSQIKFPLKANLRQDISSGIKTFSNYTILHDFDDFPGDVEVKEGPWTWGNFNYDYSVDLGCTASHNKGNTSAVAMQACDRSISVLAGKSSSVGALSAIAKGLRNSNGTEGMPGQCCLDNALNSERFGEELVPMVCNNPGHFHLGISREACETVNGKWFRSPCLLLKRCIDRRPKLGDPGFIQSFENKVRGTPRKEFLSKLRISAVEKEFGLNDWPVIQISELEVRDSDGFKIPAKNWAQDSTEDDFTANKAVNGDFTDYAKTDIANPGAFILIDFGDAISFSELKIYMPQDARLPNSTIELLDESEEENEDDVVVGSLLTGAGGTSKEPDIDDVDGVDYALYTFYAGDFEFTRNFYDGGYVIEDPNDEDQCETARTELGFAADHPHDTEVCDEFLDQMCDEEPPLAEDIRRLFGEQSSTSHAPPNSARRNLQKLETTECASVLDVHNLRKKPCGELAKTYGGAQFGTGSNKPGIGLKIAYKIMINVLTLQKDIFDQVSTFTGDTIEEKCKLLPDFPGILKRICLVAREMYRLTAHTHSLVWIITMHTMTTLQDEFNWLMEGKGPADQLLDKVEARDEMMYENFKVVMDVLITKTRRLETTNGVGPNLEMDKFEAVSDEMTKSKVQMAEIKDQQTEIKAEIKAQQTESKVKQAESNQKLNEITAQQAEIKDQQTEIKAKQAESNQRLNEITAQQAKIDDQQAEIKAEIKSQQTEIKAKQAESNQKLNALEAMMAQLIEQNKQLLDSMGAGQKEE</sequence>
<dbReference type="SUPFAM" id="SSF49899">
    <property type="entry name" value="Concanavalin A-like lectins/glucanases"/>
    <property type="match status" value="1"/>
</dbReference>
<organism evidence="2 3">
    <name type="scientific">Thalassiosira oceanica</name>
    <name type="common">Marine diatom</name>
    <dbReference type="NCBI Taxonomy" id="159749"/>
    <lineage>
        <taxon>Eukaryota</taxon>
        <taxon>Sar</taxon>
        <taxon>Stramenopiles</taxon>
        <taxon>Ochrophyta</taxon>
        <taxon>Bacillariophyta</taxon>
        <taxon>Coscinodiscophyceae</taxon>
        <taxon>Thalassiosirophycidae</taxon>
        <taxon>Thalassiosirales</taxon>
        <taxon>Thalassiosiraceae</taxon>
        <taxon>Thalassiosira</taxon>
    </lineage>
</organism>
<protein>
    <submittedName>
        <fullName evidence="2">Uncharacterized protein</fullName>
    </submittedName>
</protein>
<feature type="non-terminal residue" evidence="2">
    <location>
        <position position="1"/>
    </location>
</feature>
<accession>K0TF78</accession>
<evidence type="ECO:0000256" key="1">
    <source>
        <dbReference type="SAM" id="Coils"/>
    </source>
</evidence>
<feature type="coiled-coil region" evidence="1">
    <location>
        <begin position="1535"/>
        <end position="1654"/>
    </location>
</feature>
<proteinExistence type="predicted"/>
<dbReference type="eggNOG" id="ENOG502SF2C">
    <property type="taxonomic scope" value="Eukaryota"/>
</dbReference>
<keyword evidence="3" id="KW-1185">Reference proteome</keyword>
<dbReference type="Proteomes" id="UP000266841">
    <property type="component" value="Unassembled WGS sequence"/>
</dbReference>